<evidence type="ECO:0000256" key="1">
    <source>
        <dbReference type="SAM" id="Phobius"/>
    </source>
</evidence>
<feature type="non-terminal residue" evidence="2">
    <location>
        <position position="1"/>
    </location>
</feature>
<protein>
    <submittedName>
        <fullName evidence="2">Uncharacterized protein</fullName>
    </submittedName>
</protein>
<dbReference type="AlphaFoldDB" id="A0A147B8R6"/>
<dbReference type="EMBL" id="GEIB01000838">
    <property type="protein sequence ID" value="JAR87179.1"/>
    <property type="molecule type" value="Transcribed_RNA"/>
</dbReference>
<keyword evidence="1" id="KW-0812">Transmembrane</keyword>
<sequence>PAQPFISVLTVIEFCMLTVLLERLNKKNMRSLYRKIKSNILESLLYHIVKIIIVYAD</sequence>
<evidence type="ECO:0000313" key="2">
    <source>
        <dbReference type="EMBL" id="JAR87179.1"/>
    </source>
</evidence>
<keyword evidence="1" id="KW-1133">Transmembrane helix</keyword>
<name>A0A147B8R6_9ACAR</name>
<organism evidence="2">
    <name type="scientific">Alectorobius mimon</name>
    <dbReference type="NCBI Taxonomy" id="360319"/>
    <lineage>
        <taxon>Eukaryota</taxon>
        <taxon>Metazoa</taxon>
        <taxon>Ecdysozoa</taxon>
        <taxon>Arthropoda</taxon>
        <taxon>Chelicerata</taxon>
        <taxon>Arachnida</taxon>
        <taxon>Acari</taxon>
        <taxon>Parasitiformes</taxon>
        <taxon>Ixodida</taxon>
        <taxon>Ixodoidea</taxon>
        <taxon>Argasidae</taxon>
        <taxon>Ornithodorinae</taxon>
        <taxon>Alectorobius</taxon>
    </lineage>
</organism>
<reference evidence="2" key="1">
    <citation type="submission" date="2016-03" db="EMBL/GenBank/DDBJ databases">
        <title>Gut transcriptome analysis on engorged females of Ornithodoros mimon (Acari: Argasidae) and phylogenetic inferences of soft ticks.</title>
        <authorList>
            <person name="Landulfo G.A."/>
            <person name="Giovanni D."/>
            <person name="Carvalho E."/>
            <person name="Junqueira-de-Azevedo I."/>
            <person name="Patane J."/>
            <person name="Mendoca R."/>
            <person name="Barros-Battesti D."/>
        </authorList>
    </citation>
    <scope>NUCLEOTIDE SEQUENCE</scope>
    <source>
        <strain evidence="2">Females</strain>
        <tissue evidence="2">Gut</tissue>
    </source>
</reference>
<keyword evidence="1" id="KW-0472">Membrane</keyword>
<proteinExistence type="predicted"/>
<feature type="transmembrane region" description="Helical" evidence="1">
    <location>
        <begin position="6"/>
        <end position="24"/>
    </location>
</feature>
<accession>A0A147B8R6</accession>